<dbReference type="SUPFAM" id="SSF52172">
    <property type="entry name" value="CheY-like"/>
    <property type="match status" value="1"/>
</dbReference>
<comment type="caution">
    <text evidence="4">The sequence shown here is derived from an EMBL/GenBank/DDBJ whole genome shotgun (WGS) entry which is preliminary data.</text>
</comment>
<dbReference type="SMART" id="SM00448">
    <property type="entry name" value="REC"/>
    <property type="match status" value="1"/>
</dbReference>
<dbReference type="PANTHER" id="PTHR43874">
    <property type="entry name" value="TWO-COMPONENT RESPONSE REGULATOR"/>
    <property type="match status" value="1"/>
</dbReference>
<keyword evidence="5" id="KW-1185">Reference proteome</keyword>
<feature type="domain" description="Response regulatory" evidence="3">
    <location>
        <begin position="24"/>
        <end position="139"/>
    </location>
</feature>
<dbReference type="Gene3D" id="3.40.50.2300">
    <property type="match status" value="1"/>
</dbReference>
<keyword evidence="2" id="KW-0597">Phosphoprotein</keyword>
<evidence type="ECO:0000313" key="4">
    <source>
        <dbReference type="EMBL" id="KAF3322864.1"/>
    </source>
</evidence>
<dbReference type="Pfam" id="PF00072">
    <property type="entry name" value="Response_reg"/>
    <property type="match status" value="1"/>
</dbReference>
<evidence type="ECO:0000259" key="3">
    <source>
        <dbReference type="PROSITE" id="PS50110"/>
    </source>
</evidence>
<evidence type="ECO:0000256" key="1">
    <source>
        <dbReference type="ARBA" id="ARBA00023012"/>
    </source>
</evidence>
<dbReference type="InterPro" id="IPR045279">
    <property type="entry name" value="ARR-like"/>
</dbReference>
<keyword evidence="1" id="KW-0902">Two-component regulatory system</keyword>
<dbReference type="PANTHER" id="PTHR43874:SF189">
    <property type="entry name" value="RESPONSE REGULATORY DOMAIN-CONTAINING PROTEIN"/>
    <property type="match status" value="1"/>
</dbReference>
<dbReference type="OrthoDB" id="10262808at2759"/>
<organism evidence="4 5">
    <name type="scientific">Carex littledalei</name>
    <dbReference type="NCBI Taxonomy" id="544730"/>
    <lineage>
        <taxon>Eukaryota</taxon>
        <taxon>Viridiplantae</taxon>
        <taxon>Streptophyta</taxon>
        <taxon>Embryophyta</taxon>
        <taxon>Tracheophyta</taxon>
        <taxon>Spermatophyta</taxon>
        <taxon>Magnoliopsida</taxon>
        <taxon>Liliopsida</taxon>
        <taxon>Poales</taxon>
        <taxon>Cyperaceae</taxon>
        <taxon>Cyperoideae</taxon>
        <taxon>Cariceae</taxon>
        <taxon>Carex</taxon>
        <taxon>Carex subgen. Euthyceras</taxon>
    </lineage>
</organism>
<dbReference type="GO" id="GO:0000160">
    <property type="term" value="P:phosphorelay signal transduction system"/>
    <property type="evidence" value="ECO:0007669"/>
    <property type="project" value="UniProtKB-KW"/>
</dbReference>
<proteinExistence type="predicted"/>
<feature type="modified residue" description="4-aspartylphosphate" evidence="2">
    <location>
        <position position="75"/>
    </location>
</feature>
<dbReference type="EMBL" id="SWLB01000024">
    <property type="protein sequence ID" value="KAF3322864.1"/>
    <property type="molecule type" value="Genomic_DNA"/>
</dbReference>
<gene>
    <name evidence="4" type="ORF">FCM35_KLT12853</name>
</gene>
<dbReference type="GO" id="GO:0009736">
    <property type="term" value="P:cytokinin-activated signaling pathway"/>
    <property type="evidence" value="ECO:0007669"/>
    <property type="project" value="InterPro"/>
</dbReference>
<dbReference type="InterPro" id="IPR001789">
    <property type="entry name" value="Sig_transdc_resp-reg_receiver"/>
</dbReference>
<sequence>MAAAAELGNVADLALEEAFPAGIRVLVIDDDRVSLKVVCIMLKKCGYEATQCSSGKEALEMLTQNEGEFDIVLTDVHMPDVDGFELLEKVGLGMDLPVVMLSEDSSRETVVKGINHGACDYLIKPVQIEELKKIAVHVLTWRNANSSIDPELIED</sequence>
<protein>
    <submittedName>
        <fullName evidence="4">Two-component response regulator ARR1</fullName>
    </submittedName>
</protein>
<dbReference type="Proteomes" id="UP000623129">
    <property type="component" value="Unassembled WGS sequence"/>
</dbReference>
<evidence type="ECO:0000313" key="5">
    <source>
        <dbReference type="Proteomes" id="UP000623129"/>
    </source>
</evidence>
<name>A0A833QPL9_9POAL</name>
<dbReference type="AlphaFoldDB" id="A0A833QPL9"/>
<accession>A0A833QPL9</accession>
<dbReference type="CDD" id="cd17584">
    <property type="entry name" value="REC_typeB_ARR-like"/>
    <property type="match status" value="1"/>
</dbReference>
<dbReference type="InterPro" id="IPR011006">
    <property type="entry name" value="CheY-like_superfamily"/>
</dbReference>
<dbReference type="PROSITE" id="PS50110">
    <property type="entry name" value="RESPONSE_REGULATORY"/>
    <property type="match status" value="1"/>
</dbReference>
<evidence type="ECO:0000256" key="2">
    <source>
        <dbReference type="PROSITE-ProRule" id="PRU00169"/>
    </source>
</evidence>
<reference evidence="4" key="1">
    <citation type="submission" date="2020-01" db="EMBL/GenBank/DDBJ databases">
        <title>Genome sequence of Kobresia littledalei, the first chromosome-level genome in the family Cyperaceae.</title>
        <authorList>
            <person name="Qu G."/>
        </authorList>
    </citation>
    <scope>NUCLEOTIDE SEQUENCE</scope>
    <source>
        <strain evidence="4">C.B.Clarke</strain>
        <tissue evidence="4">Leaf</tissue>
    </source>
</reference>